<feature type="chain" id="PRO_5035857658" description="Peptidase S1 domain-containing protein" evidence="8">
    <location>
        <begin position="27"/>
        <end position="404"/>
    </location>
</feature>
<dbReference type="InterPro" id="IPR043504">
    <property type="entry name" value="Peptidase_S1_PA_chymotrypsin"/>
</dbReference>
<keyword evidence="8" id="KW-0732">Signal</keyword>
<comment type="subcellular location">
    <subcellularLocation>
        <location evidence="1">Secreted</location>
    </subcellularLocation>
</comment>
<name>A0A8R1W399_ACYPI</name>
<evidence type="ECO:0000256" key="2">
    <source>
        <dbReference type="ARBA" id="ARBA00022525"/>
    </source>
</evidence>
<keyword evidence="4 7" id="KW-0378">Hydrolase</keyword>
<dbReference type="InterPro" id="IPR001254">
    <property type="entry name" value="Trypsin_dom"/>
</dbReference>
<keyword evidence="5 7" id="KW-0720">Serine protease</keyword>
<dbReference type="SMART" id="SM00020">
    <property type="entry name" value="Tryp_SPc"/>
    <property type="match status" value="1"/>
</dbReference>
<dbReference type="SUPFAM" id="SSF50494">
    <property type="entry name" value="Trypsin-like serine proteases"/>
    <property type="match status" value="1"/>
</dbReference>
<proteinExistence type="predicted"/>
<dbReference type="PANTHER" id="PTHR24252:SF7">
    <property type="entry name" value="HYALIN"/>
    <property type="match status" value="1"/>
</dbReference>
<dbReference type="Pfam" id="PF00089">
    <property type="entry name" value="Trypsin"/>
    <property type="match status" value="1"/>
</dbReference>
<dbReference type="PROSITE" id="PS00135">
    <property type="entry name" value="TRYPSIN_SER"/>
    <property type="match status" value="1"/>
</dbReference>
<evidence type="ECO:0000256" key="6">
    <source>
        <dbReference type="ARBA" id="ARBA00023157"/>
    </source>
</evidence>
<dbReference type="RefSeq" id="XP_001951510.1">
    <property type="nucleotide sequence ID" value="XM_001951475.3"/>
</dbReference>
<evidence type="ECO:0000256" key="5">
    <source>
        <dbReference type="ARBA" id="ARBA00022825"/>
    </source>
</evidence>
<evidence type="ECO:0000256" key="3">
    <source>
        <dbReference type="ARBA" id="ARBA00022670"/>
    </source>
</evidence>
<dbReference type="PANTHER" id="PTHR24252">
    <property type="entry name" value="ACROSIN-RELATED"/>
    <property type="match status" value="1"/>
</dbReference>
<dbReference type="FunFam" id="2.40.10.10:FF:000015">
    <property type="entry name" value="Atrial natriuretic peptide-converting enzyme"/>
    <property type="match status" value="1"/>
</dbReference>
<evidence type="ECO:0000256" key="1">
    <source>
        <dbReference type="ARBA" id="ARBA00004613"/>
    </source>
</evidence>
<dbReference type="EnsemblMetazoa" id="XM_001951475.4">
    <property type="protein sequence ID" value="XP_001951510.1"/>
    <property type="gene ID" value="LOC100165325"/>
</dbReference>
<dbReference type="Gene3D" id="2.40.10.10">
    <property type="entry name" value="Trypsin-like serine proteases"/>
    <property type="match status" value="2"/>
</dbReference>
<evidence type="ECO:0000313" key="10">
    <source>
        <dbReference type="EnsemblMetazoa" id="XP_001951510.1"/>
    </source>
</evidence>
<accession>A0A8R1W399</accession>
<dbReference type="KEGG" id="api:100165325"/>
<evidence type="ECO:0000256" key="4">
    <source>
        <dbReference type="ARBA" id="ARBA00022801"/>
    </source>
</evidence>
<dbReference type="InterPro" id="IPR018114">
    <property type="entry name" value="TRYPSIN_HIS"/>
</dbReference>
<protein>
    <recommendedName>
        <fullName evidence="9">Peptidase S1 domain-containing protein</fullName>
    </recommendedName>
</protein>
<organism evidence="10 11">
    <name type="scientific">Acyrthosiphon pisum</name>
    <name type="common">Pea aphid</name>
    <dbReference type="NCBI Taxonomy" id="7029"/>
    <lineage>
        <taxon>Eukaryota</taxon>
        <taxon>Metazoa</taxon>
        <taxon>Ecdysozoa</taxon>
        <taxon>Arthropoda</taxon>
        <taxon>Hexapoda</taxon>
        <taxon>Insecta</taxon>
        <taxon>Pterygota</taxon>
        <taxon>Neoptera</taxon>
        <taxon>Paraneoptera</taxon>
        <taxon>Hemiptera</taxon>
        <taxon>Sternorrhyncha</taxon>
        <taxon>Aphidomorpha</taxon>
        <taxon>Aphidoidea</taxon>
        <taxon>Aphididae</taxon>
        <taxon>Macrosiphini</taxon>
        <taxon>Acyrthosiphon</taxon>
    </lineage>
</organism>
<feature type="domain" description="Peptidase S1" evidence="9">
    <location>
        <begin position="154"/>
        <end position="401"/>
    </location>
</feature>
<reference evidence="11" key="1">
    <citation type="submission" date="2010-06" db="EMBL/GenBank/DDBJ databases">
        <authorList>
            <person name="Jiang H."/>
            <person name="Abraham K."/>
            <person name="Ali S."/>
            <person name="Alsbrooks S.L."/>
            <person name="Anim B.N."/>
            <person name="Anosike U.S."/>
            <person name="Attaway T."/>
            <person name="Bandaranaike D.P."/>
            <person name="Battles P.K."/>
            <person name="Bell S.N."/>
            <person name="Bell A.V."/>
            <person name="Beltran B."/>
            <person name="Bickham C."/>
            <person name="Bustamante Y."/>
            <person name="Caleb T."/>
            <person name="Canada A."/>
            <person name="Cardenas V."/>
            <person name="Carter K."/>
            <person name="Chacko J."/>
            <person name="Chandrabose M.N."/>
            <person name="Chavez D."/>
            <person name="Chavez A."/>
            <person name="Chen L."/>
            <person name="Chu H.-S."/>
            <person name="Claassen K.J."/>
            <person name="Cockrell R."/>
            <person name="Collins M."/>
            <person name="Cooper J.A."/>
            <person name="Cree A."/>
            <person name="Curry S.M."/>
            <person name="Da Y."/>
            <person name="Dao M.D."/>
            <person name="Das B."/>
            <person name="Davila M.-L."/>
            <person name="Davy-Carroll L."/>
            <person name="Denson S."/>
            <person name="Dinh H."/>
            <person name="Ebong V.E."/>
            <person name="Edwards J.R."/>
            <person name="Egan A."/>
            <person name="El-Daye J."/>
            <person name="Escobedo L."/>
            <person name="Fernandez S."/>
            <person name="Fernando P.R."/>
            <person name="Flagg N."/>
            <person name="Forbes L.D."/>
            <person name="Fowler R.G."/>
            <person name="Fu Q."/>
            <person name="Gabisi R.A."/>
            <person name="Ganer J."/>
            <person name="Garbino Pronczuk A."/>
            <person name="Garcia R.M."/>
            <person name="Garner T."/>
            <person name="Garrett T.E."/>
            <person name="Gonzalez D.A."/>
            <person name="Hamid H."/>
            <person name="Hawkins E.S."/>
            <person name="Hirani K."/>
            <person name="Hogues M.E."/>
            <person name="Hollins B."/>
            <person name="Hsiao C.-H."/>
            <person name="Jabil R."/>
            <person name="James M.L."/>
            <person name="Jhangiani S.N."/>
            <person name="Johnson B."/>
            <person name="Johnson Q."/>
            <person name="Joshi V."/>
            <person name="Kalu J.B."/>
            <person name="Kam C."/>
            <person name="Kashfia A."/>
            <person name="Keebler J."/>
            <person name="Kisamo H."/>
            <person name="Kovar C.L."/>
            <person name="Lago L.A."/>
            <person name="Lai C.-Y."/>
            <person name="Laidlaw J."/>
            <person name="Lara F."/>
            <person name="Le T.-K."/>
            <person name="Lee S.L."/>
            <person name="Legall F.H."/>
            <person name="Lemon S.J."/>
            <person name="Lewis L.R."/>
            <person name="Li B."/>
            <person name="Liu Y."/>
            <person name="Liu Y.-S."/>
            <person name="Lopez J."/>
            <person name="Lozado R.J."/>
            <person name="Lu J."/>
            <person name="Madu R.C."/>
            <person name="Maheshwari M."/>
            <person name="Maheshwari R."/>
            <person name="Malloy K."/>
            <person name="Martinez E."/>
            <person name="Mathew T."/>
            <person name="Mercado I.C."/>
            <person name="Mercado C."/>
            <person name="Meyer B."/>
            <person name="Montgomery K."/>
            <person name="Morgan M.B."/>
            <person name="Munidasa M."/>
            <person name="Nazareth L.V."/>
            <person name="Nelson J."/>
            <person name="Ng B.M."/>
            <person name="Nguyen N.B."/>
            <person name="Nguyen P.Q."/>
            <person name="Nguyen T."/>
            <person name="Obregon M."/>
            <person name="Okwuonu G.O."/>
            <person name="Onwere C.G."/>
            <person name="Orozco G."/>
            <person name="Parra A."/>
            <person name="Patel S."/>
            <person name="Patil S."/>
            <person name="Perez A."/>
            <person name="Perez Y."/>
            <person name="Pham C."/>
            <person name="Primus E.L."/>
            <person name="Pu L.-L."/>
            <person name="Puazo M."/>
            <person name="Qin X."/>
            <person name="Quiroz J.B."/>
            <person name="Reese J."/>
            <person name="Richards S."/>
            <person name="Rives C.M."/>
            <person name="Robberts R."/>
            <person name="Ruiz S.J."/>
            <person name="Ruiz M.J."/>
            <person name="Santibanez J."/>
            <person name="Schneider B.W."/>
            <person name="Sisson I."/>
            <person name="Smith M."/>
            <person name="Sodergren E."/>
            <person name="Song X.-Z."/>
            <person name="Song B.B."/>
            <person name="Summersgill H."/>
            <person name="Thelus R."/>
            <person name="Thornton R.D."/>
            <person name="Trejos Z.Y."/>
            <person name="Usmani K."/>
            <person name="Vattathil S."/>
            <person name="Villasana D."/>
            <person name="Walker D.L."/>
            <person name="Wang S."/>
            <person name="Wang K."/>
            <person name="White C.S."/>
            <person name="Williams A.C."/>
            <person name="Williamson J."/>
            <person name="Wilson K."/>
            <person name="Woghiren I.O."/>
            <person name="Woodworth J.R."/>
            <person name="Worley K.C."/>
            <person name="Wright R.A."/>
            <person name="Wu W."/>
            <person name="Young L."/>
            <person name="Zhang L."/>
            <person name="Zhang J."/>
            <person name="Zhu Y."/>
            <person name="Muzny D.M."/>
            <person name="Weinstock G."/>
            <person name="Gibbs R.A."/>
        </authorList>
    </citation>
    <scope>NUCLEOTIDE SEQUENCE [LARGE SCALE GENOMIC DNA]</scope>
    <source>
        <strain evidence="11">LSR1</strain>
    </source>
</reference>
<keyword evidence="3 7" id="KW-0645">Protease</keyword>
<dbReference type="OrthoDB" id="6339452at2759"/>
<dbReference type="SMR" id="A0A8R1W399"/>
<evidence type="ECO:0000256" key="7">
    <source>
        <dbReference type="RuleBase" id="RU363034"/>
    </source>
</evidence>
<evidence type="ECO:0000313" key="11">
    <source>
        <dbReference type="Proteomes" id="UP000007819"/>
    </source>
</evidence>
<dbReference type="InterPro" id="IPR033116">
    <property type="entry name" value="TRYPSIN_SER"/>
</dbReference>
<dbReference type="PROSITE" id="PS50240">
    <property type="entry name" value="TRYPSIN_DOM"/>
    <property type="match status" value="1"/>
</dbReference>
<dbReference type="InterPro" id="IPR009003">
    <property type="entry name" value="Peptidase_S1_PA"/>
</dbReference>
<dbReference type="AlphaFoldDB" id="A0A8R1W399"/>
<dbReference type="GO" id="GO:0005576">
    <property type="term" value="C:extracellular region"/>
    <property type="evidence" value="ECO:0007669"/>
    <property type="project" value="UniProtKB-SubCell"/>
</dbReference>
<dbReference type="GO" id="GO:0006508">
    <property type="term" value="P:proteolysis"/>
    <property type="evidence" value="ECO:0007669"/>
    <property type="project" value="UniProtKB-KW"/>
</dbReference>
<dbReference type="GO" id="GO:0004252">
    <property type="term" value="F:serine-type endopeptidase activity"/>
    <property type="evidence" value="ECO:0007669"/>
    <property type="project" value="InterPro"/>
</dbReference>
<feature type="signal peptide" evidence="8">
    <location>
        <begin position="1"/>
        <end position="26"/>
    </location>
</feature>
<keyword evidence="6" id="KW-1015">Disulfide bond</keyword>
<dbReference type="PRINTS" id="PR00722">
    <property type="entry name" value="CHYMOTRYPSIN"/>
</dbReference>
<dbReference type="GeneID" id="100165325"/>
<dbReference type="PROSITE" id="PS00134">
    <property type="entry name" value="TRYPSIN_HIS"/>
    <property type="match status" value="1"/>
</dbReference>
<sequence length="404" mass="45148">MGNTIFFNVQLFSIALIVLCIYNTSSQRVVKNLGLNEGEICRKALKPNQKYVCTAARHCNAFKESIRTRNYLDVCKFVGLRPIVCCPITANELLKTKNAERSISADEKCYQFSKLVKNKHKPSSVGPKPIQKEEFLPTIILNRKRRALIPHPYSVGGTAAKPQEFPHMVLLGYGATPTNGEDWKCGGSLISKRWILTAAHCLESSGNVARWARLGVLERVVNETNVDRPNDYEIVEHIIHPDYNPPSLYNDIALFRLGRNVVFSEKVRPICLNTDPNLTPSKQIATGWGRISTAGPLSDNLLKVDLDIFSMKHCNESYSNDPKLRFGILPDSMICAGSFDGTKDSCMGDSGGPLQLEHANYTGMYTQYGITSFGRFCADKDTPGIYTRVANYIPWIEKIVFSNN</sequence>
<dbReference type="CDD" id="cd00190">
    <property type="entry name" value="Tryp_SPc"/>
    <property type="match status" value="1"/>
</dbReference>
<keyword evidence="11" id="KW-1185">Reference proteome</keyword>
<dbReference type="InterPro" id="IPR001314">
    <property type="entry name" value="Peptidase_S1A"/>
</dbReference>
<reference evidence="10" key="2">
    <citation type="submission" date="2022-06" db="UniProtKB">
        <authorList>
            <consortium name="EnsemblMetazoa"/>
        </authorList>
    </citation>
    <scope>IDENTIFICATION</scope>
</reference>
<dbReference type="Proteomes" id="UP000007819">
    <property type="component" value="Chromosome A3"/>
</dbReference>
<evidence type="ECO:0000256" key="8">
    <source>
        <dbReference type="SAM" id="SignalP"/>
    </source>
</evidence>
<keyword evidence="2" id="KW-0964">Secreted</keyword>
<evidence type="ECO:0000259" key="9">
    <source>
        <dbReference type="PROSITE" id="PS50240"/>
    </source>
</evidence>
<dbReference type="OMA" id="ISADEKC"/>